<dbReference type="RefSeq" id="WP_204498397.1">
    <property type="nucleotide sequence ID" value="NZ_JAFBDR010000006.1"/>
</dbReference>
<keyword evidence="3" id="KW-1185">Reference proteome</keyword>
<feature type="compositionally biased region" description="Low complexity" evidence="1">
    <location>
        <begin position="1"/>
        <end position="15"/>
    </location>
</feature>
<dbReference type="EMBL" id="JAFBDR010000006">
    <property type="protein sequence ID" value="MBM7570992.1"/>
    <property type="molecule type" value="Genomic_DNA"/>
</dbReference>
<gene>
    <name evidence="2" type="ORF">JOC48_001472</name>
</gene>
<evidence type="ECO:0000313" key="3">
    <source>
        <dbReference type="Proteomes" id="UP001296943"/>
    </source>
</evidence>
<reference evidence="2 3" key="1">
    <citation type="submission" date="2021-01" db="EMBL/GenBank/DDBJ databases">
        <title>Genomic Encyclopedia of Type Strains, Phase IV (KMG-IV): sequencing the most valuable type-strain genomes for metagenomic binning, comparative biology and taxonomic classification.</title>
        <authorList>
            <person name="Goeker M."/>
        </authorList>
    </citation>
    <scope>NUCLEOTIDE SEQUENCE [LARGE SCALE GENOMIC DNA]</scope>
    <source>
        <strain evidence="2 3">DSM 23711</strain>
    </source>
</reference>
<accession>A0ABS2MYP0</accession>
<proteinExistence type="predicted"/>
<comment type="caution">
    <text evidence="2">The sequence shown here is derived from an EMBL/GenBank/DDBJ whole genome shotgun (WGS) entry which is preliminary data.</text>
</comment>
<organism evidence="2 3">
    <name type="scientific">Aquibacillus albus</name>
    <dbReference type="NCBI Taxonomy" id="1168171"/>
    <lineage>
        <taxon>Bacteria</taxon>
        <taxon>Bacillati</taxon>
        <taxon>Bacillota</taxon>
        <taxon>Bacilli</taxon>
        <taxon>Bacillales</taxon>
        <taxon>Bacillaceae</taxon>
        <taxon>Aquibacillus</taxon>
    </lineage>
</organism>
<name>A0ABS2MYP0_9BACI</name>
<evidence type="ECO:0000256" key="1">
    <source>
        <dbReference type="SAM" id="MobiDB-lite"/>
    </source>
</evidence>
<protein>
    <submittedName>
        <fullName evidence="2">Spore coat protein CotF</fullName>
    </submittedName>
</protein>
<keyword evidence="2" id="KW-0167">Capsid protein</keyword>
<feature type="region of interest" description="Disordered" evidence="1">
    <location>
        <begin position="1"/>
        <end position="25"/>
    </location>
</feature>
<keyword evidence="2" id="KW-0946">Virion</keyword>
<sequence length="88" mass="10035">MQQQNQSLGQNQGQPMPQPPNQISSKDLLYLTDMLSWNLNAAKKAHFSAQQCTNPEIKSALEQACQMHTNHYNKLLQHLNQQNPSTMM</sequence>
<evidence type="ECO:0000313" key="2">
    <source>
        <dbReference type="EMBL" id="MBM7570992.1"/>
    </source>
</evidence>
<dbReference type="Proteomes" id="UP001296943">
    <property type="component" value="Unassembled WGS sequence"/>
</dbReference>